<dbReference type="InterPro" id="IPR032675">
    <property type="entry name" value="LRR_dom_sf"/>
</dbReference>
<reference evidence="3 4" key="1">
    <citation type="submission" date="2024-01" db="EMBL/GenBank/DDBJ databases">
        <title>The genomes of 5 underutilized Papilionoideae crops provide insights into root nodulation and disease resistanc.</title>
        <authorList>
            <person name="Jiang F."/>
        </authorList>
    </citation>
    <scope>NUCLEOTIDE SEQUENCE [LARGE SCALE GENOMIC DNA]</scope>
    <source>
        <strain evidence="3">LVBAO_FW01</strain>
        <tissue evidence="3">Leaves</tissue>
    </source>
</reference>
<keyword evidence="4" id="KW-1185">Reference proteome</keyword>
<dbReference type="EMBL" id="JAYMYQ010000009">
    <property type="protein sequence ID" value="KAK7313174.1"/>
    <property type="molecule type" value="Genomic_DNA"/>
</dbReference>
<dbReference type="AlphaFoldDB" id="A0AAN9PX86"/>
<evidence type="ECO:0000313" key="4">
    <source>
        <dbReference type="Proteomes" id="UP001367508"/>
    </source>
</evidence>
<comment type="caution">
    <text evidence="3">The sequence shown here is derived from an EMBL/GenBank/DDBJ whole genome shotgun (WGS) entry which is preliminary data.</text>
</comment>
<name>A0AAN9PX86_CANGL</name>
<gene>
    <name evidence="3" type="ORF">VNO77_37656</name>
</gene>
<evidence type="ECO:0000313" key="3">
    <source>
        <dbReference type="EMBL" id="KAK7313174.1"/>
    </source>
</evidence>
<feature type="coiled-coil region" evidence="1">
    <location>
        <begin position="765"/>
        <end position="813"/>
    </location>
</feature>
<accession>A0AAN9PX86</accession>
<organism evidence="3 4">
    <name type="scientific">Canavalia gladiata</name>
    <name type="common">Sword bean</name>
    <name type="synonym">Dolichos gladiatus</name>
    <dbReference type="NCBI Taxonomy" id="3824"/>
    <lineage>
        <taxon>Eukaryota</taxon>
        <taxon>Viridiplantae</taxon>
        <taxon>Streptophyta</taxon>
        <taxon>Embryophyta</taxon>
        <taxon>Tracheophyta</taxon>
        <taxon>Spermatophyta</taxon>
        <taxon>Magnoliopsida</taxon>
        <taxon>eudicotyledons</taxon>
        <taxon>Gunneridae</taxon>
        <taxon>Pentapetalae</taxon>
        <taxon>rosids</taxon>
        <taxon>fabids</taxon>
        <taxon>Fabales</taxon>
        <taxon>Fabaceae</taxon>
        <taxon>Papilionoideae</taxon>
        <taxon>50 kb inversion clade</taxon>
        <taxon>NPAAA clade</taxon>
        <taxon>indigoferoid/millettioid clade</taxon>
        <taxon>Phaseoleae</taxon>
        <taxon>Canavalia</taxon>
    </lineage>
</organism>
<evidence type="ECO:0000256" key="1">
    <source>
        <dbReference type="SAM" id="Coils"/>
    </source>
</evidence>
<proteinExistence type="predicted"/>
<dbReference type="SUPFAM" id="SSF52058">
    <property type="entry name" value="L domain-like"/>
    <property type="match status" value="1"/>
</dbReference>
<feature type="region of interest" description="Disordered" evidence="2">
    <location>
        <begin position="494"/>
        <end position="513"/>
    </location>
</feature>
<dbReference type="Proteomes" id="UP001367508">
    <property type="component" value="Unassembled WGS sequence"/>
</dbReference>
<keyword evidence="1" id="KW-0175">Coiled coil</keyword>
<sequence>MLKNLKVLNLSHSHNLTKTPDFSYLPNLEKLLLKDCPSLSMFSHTIECLNKLLLMNLKDRSRLHNLPRSIYKLKSLETMILSGCLMIDKLEEDLEQMESLTTLMADNTSITEVPFSIVKLKSIGYISLCGFEGFSRDVFPSIIQSWMLSTYNIISMAPKSAMSSLVALDVQCSSSYSTSSAFKDLPNLQSLFVECDSEYQLTCDVQRILDILEAKNYKGLEASAATLQISDIKSSSLLECHVQVQISRSKNFLKSLLIQMGTKCEAPNISRDSTLQLVNRHGHSSFLLSDKYSDRLTFSCNGSSVEFELPQMNGFNLKSMMLFIVYFSPDNLTLESCQNVLIINYTKKTILVYKRDALISFKDEEWKSIRSNLEPGNKVKVIVLFGHGFIVEKTTVYLLYGEPIDKNMEHYHIKENRGIVSDMALDKSITVFGGKEMPADKNIIVSGGDGKGPEDGSISVQLNLPDEEDVEDEQQPIPLRKRQASNNQIVQSLSKQVETSTKPTQCSSQEVNQERNQYVEVEYSTKPHIHPNLEQMQVEVNVNIFEHLSENLQNEENALSSENQPVDESRQIDPPHSIAMQANNEDQAKERSVETLQEVPKSISKAFGFEAMNQLINDDPLSAFESMFSGEISVSSKIQQSITQVDISEVESSFVNQLLEDLKILLFNKQDMNDVMLRELDIEKLKFIFEKLSKVHDQLPAATRALIFHSQKFYYEALTHKRNYVHAISRLSGYEQSKEFTEKALKIKDSKTKLTTLTASSQEKLHVFNTQIVALEKQLQDLKKQRDNLQQDMTKCEEQKQNINTESENLARQTMSILTKIKETEDDVETATVGFEVSEAIFEKLKSKLPF</sequence>
<dbReference type="Gene3D" id="3.80.10.10">
    <property type="entry name" value="Ribonuclease Inhibitor"/>
    <property type="match status" value="2"/>
</dbReference>
<protein>
    <submittedName>
        <fullName evidence="3">Uncharacterized protein</fullName>
    </submittedName>
</protein>
<evidence type="ECO:0000256" key="2">
    <source>
        <dbReference type="SAM" id="MobiDB-lite"/>
    </source>
</evidence>